<accession>A0ABT7GWS9</accession>
<reference evidence="1 2" key="1">
    <citation type="submission" date="2023-05" db="EMBL/GenBank/DDBJ databases">
        <title>Sequencing and Assembly of Streptomyces sp. NP73.</title>
        <authorList>
            <person name="Konwar A.N."/>
            <person name="Saikia K."/>
            <person name="Thakur D."/>
        </authorList>
    </citation>
    <scope>NUCLEOTIDE SEQUENCE [LARGE SCALE GENOMIC DNA]</scope>
    <source>
        <strain evidence="1 2">NP73</strain>
    </source>
</reference>
<evidence type="ECO:0000313" key="1">
    <source>
        <dbReference type="EMBL" id="MDK9498086.1"/>
    </source>
</evidence>
<keyword evidence="2" id="KW-1185">Reference proteome</keyword>
<organism evidence="1 2">
    <name type="scientific">Streptomyces katrae</name>
    <dbReference type="NCBI Taxonomy" id="68223"/>
    <lineage>
        <taxon>Bacteria</taxon>
        <taxon>Bacillati</taxon>
        <taxon>Actinomycetota</taxon>
        <taxon>Actinomycetes</taxon>
        <taxon>Kitasatosporales</taxon>
        <taxon>Streptomycetaceae</taxon>
        <taxon>Streptomyces</taxon>
    </lineage>
</organism>
<dbReference type="Proteomes" id="UP001223390">
    <property type="component" value="Unassembled WGS sequence"/>
</dbReference>
<protein>
    <submittedName>
        <fullName evidence="1">Uncharacterized protein</fullName>
    </submittedName>
</protein>
<evidence type="ECO:0000313" key="2">
    <source>
        <dbReference type="Proteomes" id="UP001223390"/>
    </source>
</evidence>
<name>A0ABT7GWS9_9ACTN</name>
<feature type="non-terminal residue" evidence="1">
    <location>
        <position position="252"/>
    </location>
</feature>
<gene>
    <name evidence="1" type="ORF">QEZ40_003034</name>
</gene>
<dbReference type="SUPFAM" id="SSF56796">
    <property type="entry name" value="Dehydroquinate synthase-like"/>
    <property type="match status" value="1"/>
</dbReference>
<dbReference type="EMBL" id="JASITI010000026">
    <property type="protein sequence ID" value="MDK9498086.1"/>
    <property type="molecule type" value="Genomic_DNA"/>
</dbReference>
<proteinExistence type="predicted"/>
<sequence>MSAHLTSVRIDRSLLAGPVHVPVQIRCGGGPPDGLPHALRDLDPARIALVTDPGLPRGHAARVLRLLGAAAPTGVLWPDGDGPLVVPDGALAVALGGSRVIEAADRARYADGTRPAVVRLPTTLRAMTDTALSVAGPAGRVAAPALVRIDLEYLATLPPHRLRAGLAPLLRTVLAVVPASAGRVASRLRPGGGYDPGTLASYVSLCLEARAALCSHDPLGRGPAAALRYGEPVARAVRGLAGPGLPYGDALA</sequence>
<comment type="caution">
    <text evidence="1">The sequence shown here is derived from an EMBL/GenBank/DDBJ whole genome shotgun (WGS) entry which is preliminary data.</text>
</comment>